<dbReference type="Pfam" id="PF05380">
    <property type="entry name" value="Peptidase_A17"/>
    <property type="match status" value="1"/>
</dbReference>
<sequence>MNLREWASNIPEFEAHIDKGDLAVLKESTKILDIIWKPQSDVLLFNANKISVVPPYTKRKVLNQLASNYDPLGYSTLIFIKAKLYFQKLCVEEYE</sequence>
<dbReference type="EMBL" id="UXUI01008512">
    <property type="protein sequence ID" value="VDD91693.1"/>
    <property type="molecule type" value="Genomic_DNA"/>
</dbReference>
<dbReference type="OrthoDB" id="5863270at2759"/>
<reference evidence="3" key="1">
    <citation type="submission" date="2017-02" db="UniProtKB">
        <authorList>
            <consortium name="WormBaseParasite"/>
        </authorList>
    </citation>
    <scope>IDENTIFICATION</scope>
</reference>
<evidence type="ECO:0000313" key="3">
    <source>
        <dbReference type="WBParaSite" id="EVEC_0000689601-mRNA-1"/>
    </source>
</evidence>
<gene>
    <name evidence="1" type="ORF">EVEC_LOCUS6444</name>
</gene>
<dbReference type="AlphaFoldDB" id="A0A0N4V923"/>
<name>A0A0N4V923_ENTVE</name>
<dbReference type="STRING" id="51028.A0A0N4V923"/>
<protein>
    <submittedName>
        <fullName evidence="3">Neur_chan_LBD domain-containing protein</fullName>
    </submittedName>
</protein>
<dbReference type="Proteomes" id="UP000274131">
    <property type="component" value="Unassembled WGS sequence"/>
</dbReference>
<reference evidence="1 2" key="2">
    <citation type="submission" date="2018-10" db="EMBL/GenBank/DDBJ databases">
        <authorList>
            <consortium name="Pathogen Informatics"/>
        </authorList>
    </citation>
    <scope>NUCLEOTIDE SEQUENCE [LARGE SCALE GENOMIC DNA]</scope>
</reference>
<keyword evidence="2" id="KW-1185">Reference proteome</keyword>
<evidence type="ECO:0000313" key="1">
    <source>
        <dbReference type="EMBL" id="VDD91693.1"/>
    </source>
</evidence>
<accession>A0A0N4V923</accession>
<dbReference type="WBParaSite" id="EVEC_0000689601-mRNA-1">
    <property type="protein sequence ID" value="EVEC_0000689601-mRNA-1"/>
    <property type="gene ID" value="EVEC_0000689601"/>
</dbReference>
<proteinExistence type="predicted"/>
<organism evidence="3">
    <name type="scientific">Enterobius vermicularis</name>
    <name type="common">Human pinworm</name>
    <dbReference type="NCBI Taxonomy" id="51028"/>
    <lineage>
        <taxon>Eukaryota</taxon>
        <taxon>Metazoa</taxon>
        <taxon>Ecdysozoa</taxon>
        <taxon>Nematoda</taxon>
        <taxon>Chromadorea</taxon>
        <taxon>Rhabditida</taxon>
        <taxon>Spirurina</taxon>
        <taxon>Oxyuridomorpha</taxon>
        <taxon>Oxyuroidea</taxon>
        <taxon>Oxyuridae</taxon>
        <taxon>Enterobius</taxon>
    </lineage>
</organism>
<dbReference type="InterPro" id="IPR008042">
    <property type="entry name" value="Retrotrans_Pao"/>
</dbReference>
<evidence type="ECO:0000313" key="2">
    <source>
        <dbReference type="Proteomes" id="UP000274131"/>
    </source>
</evidence>